<dbReference type="Proteomes" id="UP000029725">
    <property type="component" value="Unassembled WGS sequence"/>
</dbReference>
<feature type="domain" description="Nudix hydrolase" evidence="1">
    <location>
        <begin position="9"/>
        <end position="176"/>
    </location>
</feature>
<organism evidence="2 3">
    <name type="scientific">Mitosporidium daphniae</name>
    <dbReference type="NCBI Taxonomy" id="1485682"/>
    <lineage>
        <taxon>Eukaryota</taxon>
        <taxon>Fungi</taxon>
        <taxon>Fungi incertae sedis</taxon>
        <taxon>Microsporidia</taxon>
        <taxon>Mitosporidium</taxon>
    </lineage>
</organism>
<protein>
    <submittedName>
        <fullName evidence="2">RNA pyrophosphohydrolase</fullName>
    </submittedName>
</protein>
<dbReference type="VEuPathDB" id="MicrosporidiaDB:DI09_123p80"/>
<dbReference type="Pfam" id="PF00293">
    <property type="entry name" value="NUDIX"/>
    <property type="match status" value="1"/>
</dbReference>
<sequence>MTTPPSSLPYRPNVLAVFFKTIANCERCMKIPKNTLLDKCDLVDAHCRVLVGLRSDKRGWQFPQGGIDFPTDATPKDALLREIKEELGLDPADYEIKHMLGQPIYYEFDPSNVNRFLKLFRGQEQFWFACLLNSPHLPDLSKATDDEFIDVKWVSPSQALDGIVPFKRAAYVEGLTQLGLL</sequence>
<gene>
    <name evidence="2" type="ORF">DI09_123p80</name>
</gene>
<dbReference type="SUPFAM" id="SSF55811">
    <property type="entry name" value="Nudix"/>
    <property type="match status" value="1"/>
</dbReference>
<dbReference type="PROSITE" id="PS51462">
    <property type="entry name" value="NUDIX"/>
    <property type="match status" value="1"/>
</dbReference>
<keyword evidence="2" id="KW-0378">Hydrolase</keyword>
<reference evidence="2 3" key="1">
    <citation type="submission" date="2014-04" db="EMBL/GenBank/DDBJ databases">
        <title>A new species of microsporidia sheds light on the evolution of extreme parasitism.</title>
        <authorList>
            <person name="Haag K.L."/>
            <person name="James T.Y."/>
            <person name="Larsson R."/>
            <person name="Schaer T.M."/>
            <person name="Refardt D."/>
            <person name="Pombert J.-F."/>
            <person name="Ebert D."/>
        </authorList>
    </citation>
    <scope>NUCLEOTIDE SEQUENCE [LARGE SCALE GENOMIC DNA]</scope>
    <source>
        <strain evidence="2 3">UGP3</strain>
        <tissue evidence="2">Spores</tissue>
    </source>
</reference>
<dbReference type="RefSeq" id="XP_013239364.1">
    <property type="nucleotide sequence ID" value="XM_013383910.1"/>
</dbReference>
<dbReference type="InterPro" id="IPR015797">
    <property type="entry name" value="NUDIX_hydrolase-like_dom_sf"/>
</dbReference>
<evidence type="ECO:0000313" key="2">
    <source>
        <dbReference type="EMBL" id="KGG52928.1"/>
    </source>
</evidence>
<comment type="caution">
    <text evidence="2">The sequence shown here is derived from an EMBL/GenBank/DDBJ whole genome shotgun (WGS) entry which is preliminary data.</text>
</comment>
<dbReference type="EMBL" id="JMKJ01000026">
    <property type="protein sequence ID" value="KGG52928.1"/>
    <property type="molecule type" value="Genomic_DNA"/>
</dbReference>
<dbReference type="GO" id="GO:0016787">
    <property type="term" value="F:hydrolase activity"/>
    <property type="evidence" value="ECO:0007669"/>
    <property type="project" value="UniProtKB-KW"/>
</dbReference>
<dbReference type="GeneID" id="25258192"/>
<keyword evidence="3" id="KW-1185">Reference proteome</keyword>
<dbReference type="Gene3D" id="3.90.79.10">
    <property type="entry name" value="Nucleoside Triphosphate Pyrophosphohydrolase"/>
    <property type="match status" value="1"/>
</dbReference>
<dbReference type="OrthoDB" id="447842at2759"/>
<evidence type="ECO:0000313" key="3">
    <source>
        <dbReference type="Proteomes" id="UP000029725"/>
    </source>
</evidence>
<accession>A0A098VV16</accession>
<name>A0A098VV16_9MICR</name>
<evidence type="ECO:0000259" key="1">
    <source>
        <dbReference type="PROSITE" id="PS51462"/>
    </source>
</evidence>
<dbReference type="AlphaFoldDB" id="A0A098VV16"/>
<proteinExistence type="predicted"/>
<dbReference type="InterPro" id="IPR000086">
    <property type="entry name" value="NUDIX_hydrolase_dom"/>
</dbReference>
<dbReference type="HOGENOM" id="CLU_1489355_0_0_1"/>